<dbReference type="AlphaFoldDB" id="G8TVS6"/>
<dbReference type="EMBL" id="CP003179">
    <property type="protein sequence ID" value="AEW04770.1"/>
    <property type="molecule type" value="Genomic_DNA"/>
</dbReference>
<feature type="transmembrane region" description="Helical" evidence="1">
    <location>
        <begin position="115"/>
        <end position="133"/>
    </location>
</feature>
<dbReference type="Pfam" id="PF00990">
    <property type="entry name" value="GGDEF"/>
    <property type="match status" value="1"/>
</dbReference>
<evidence type="ECO:0000313" key="4">
    <source>
        <dbReference type="Proteomes" id="UP000005439"/>
    </source>
</evidence>
<dbReference type="KEGG" id="sap:Sulac_1272"/>
<dbReference type="Gene3D" id="3.30.450.40">
    <property type="match status" value="1"/>
</dbReference>
<sequence>MGAVELAGEDANPRQRFHQMVFGVRVFLWIITAVFIGIPAWREALAVGVVILALLGGFTWRSPRFLMAINQVMIAVEWLLLAWAIARTGGLSSSLYILYGAEALYLTAYGRREHALAGAVAMVLVYGWATHGWHTAQFWWRSLVMALYFVAAGFLGHQFRLMRHRSVEMTRRMEQLGQIKLLQQSLLHDDQSLDAMSRQLLKVASDIVRMDAAILVQADSTGRVVHAVAHGLDSLSDDLWDGLTLPSALTVVADLVHRPELQANLYEALRKIELRTLVLIPLKIENVIKGHLILATRPRRMQWAEEEFAIRSVADVLLTQLRFTEAQQVANKRGRLLGILERVGRIVNRNLDMLQLMRGLREAVAKELELDSFLVALTIPEDPEHVLLQYLWDDGEEYPAEVFPLQGEGLAAQVILSGQSLLLNGPQDGGILTGSRKRPIGMIFAPLEYEGRVLGALSVQSYRIEYDHDYLEFVSAIASQATIAIRNAQMYQQTQQAALTDYLTGLGNSRQFNLALQAHLETARETGHGLSLLIIDSDSLKTINDRYGHQAGDAHLKMVAETIRGSIREVDVACRYAGDEFVVILPRLSLSEAVAVGERIRSEIADRHWEFHHHPVVGATISVGAASLLPSMTAEDLFQTADRALYQAKQLGKNRVVAVS</sequence>
<dbReference type="InterPro" id="IPR000160">
    <property type="entry name" value="GGDEF_dom"/>
</dbReference>
<accession>G8TVS6</accession>
<dbReference type="InterPro" id="IPR050469">
    <property type="entry name" value="Diguanylate_Cyclase"/>
</dbReference>
<dbReference type="InterPro" id="IPR003018">
    <property type="entry name" value="GAF"/>
</dbReference>
<dbReference type="SMART" id="SM00267">
    <property type="entry name" value="GGDEF"/>
    <property type="match status" value="1"/>
</dbReference>
<keyword evidence="1" id="KW-0472">Membrane</keyword>
<dbReference type="NCBIfam" id="TIGR00254">
    <property type="entry name" value="GGDEF"/>
    <property type="match status" value="1"/>
</dbReference>
<evidence type="ECO:0000256" key="1">
    <source>
        <dbReference type="SAM" id="Phobius"/>
    </source>
</evidence>
<dbReference type="SUPFAM" id="SSF55781">
    <property type="entry name" value="GAF domain-like"/>
    <property type="match status" value="2"/>
</dbReference>
<evidence type="ECO:0000313" key="3">
    <source>
        <dbReference type="EMBL" id="AEW04770.1"/>
    </source>
</evidence>
<dbReference type="Pfam" id="PF13185">
    <property type="entry name" value="GAF_2"/>
    <property type="match status" value="1"/>
</dbReference>
<gene>
    <name evidence="3" type="ordered locus">Sulac_1272</name>
</gene>
<dbReference type="Proteomes" id="UP000005439">
    <property type="component" value="Chromosome"/>
</dbReference>
<dbReference type="InterPro" id="IPR029016">
    <property type="entry name" value="GAF-like_dom_sf"/>
</dbReference>
<dbReference type="SMART" id="SM00065">
    <property type="entry name" value="GAF"/>
    <property type="match status" value="2"/>
</dbReference>
<keyword evidence="1" id="KW-0812">Transmembrane</keyword>
<feature type="transmembrane region" description="Helical" evidence="1">
    <location>
        <begin position="139"/>
        <end position="156"/>
    </location>
</feature>
<name>G8TVS6_SULAD</name>
<dbReference type="PANTHER" id="PTHR45138:SF9">
    <property type="entry name" value="DIGUANYLATE CYCLASE DGCM-RELATED"/>
    <property type="match status" value="1"/>
</dbReference>
<protein>
    <submittedName>
        <fullName evidence="3">Diguanylate cyclase with GAF sensor</fullName>
    </submittedName>
</protein>
<feature type="transmembrane region" description="Helical" evidence="1">
    <location>
        <begin position="20"/>
        <end position="38"/>
    </location>
</feature>
<keyword evidence="1" id="KW-1133">Transmembrane helix</keyword>
<dbReference type="Gene3D" id="3.30.70.270">
    <property type="match status" value="1"/>
</dbReference>
<feature type="transmembrane region" description="Helical" evidence="1">
    <location>
        <begin position="44"/>
        <end position="60"/>
    </location>
</feature>
<dbReference type="STRING" id="679936.Sulac_1272"/>
<dbReference type="PROSITE" id="PS50887">
    <property type="entry name" value="GGDEF"/>
    <property type="match status" value="1"/>
</dbReference>
<dbReference type="GO" id="GO:0052621">
    <property type="term" value="F:diguanylate cyclase activity"/>
    <property type="evidence" value="ECO:0007669"/>
    <property type="project" value="TreeGrafter"/>
</dbReference>
<dbReference type="HOGENOM" id="CLU_415557_0_0_9"/>
<evidence type="ECO:0000259" key="2">
    <source>
        <dbReference type="PROSITE" id="PS50887"/>
    </source>
</evidence>
<organism evidence="3 4">
    <name type="scientific">Sulfobacillus acidophilus (strain ATCC 700253 / DSM 10332 / NAL)</name>
    <dbReference type="NCBI Taxonomy" id="679936"/>
    <lineage>
        <taxon>Bacteria</taxon>
        <taxon>Bacillati</taxon>
        <taxon>Bacillota</taxon>
        <taxon>Clostridia</taxon>
        <taxon>Eubacteriales</taxon>
        <taxon>Clostridiales Family XVII. Incertae Sedis</taxon>
        <taxon>Sulfobacillus</taxon>
    </lineage>
</organism>
<dbReference type="PATRIC" id="fig|679936.5.peg.1333"/>
<dbReference type="InterPro" id="IPR043128">
    <property type="entry name" value="Rev_trsase/Diguanyl_cyclase"/>
</dbReference>
<reference evidence="3 4" key="2">
    <citation type="journal article" date="2012" name="Stand. Genomic Sci.">
        <title>Complete genome sequence of the moderately thermophilic mineral-sulfide-oxidizing firmicute Sulfobacillus acidophilus type strain (NAL(T)).</title>
        <authorList>
            <person name="Anderson I."/>
            <person name="Chertkov O."/>
            <person name="Chen A."/>
            <person name="Saunders E."/>
            <person name="Lapidus A."/>
            <person name="Nolan M."/>
            <person name="Lucas S."/>
            <person name="Hammon N."/>
            <person name="Deshpande S."/>
            <person name="Cheng J.F."/>
            <person name="Han C."/>
            <person name="Tapia R."/>
            <person name="Goodwin L.A."/>
            <person name="Pitluck S."/>
            <person name="Liolios K."/>
            <person name="Pagani I."/>
            <person name="Ivanova N."/>
            <person name="Mikhailova N."/>
            <person name="Pati A."/>
            <person name="Palaniappan K."/>
            <person name="Land M."/>
            <person name="Pan C."/>
            <person name="Rohde M."/>
            <person name="Pukall R."/>
            <person name="Goker M."/>
            <person name="Detter J.C."/>
            <person name="Woyke T."/>
            <person name="Bristow J."/>
            <person name="Eisen J.A."/>
            <person name="Markowitz V."/>
            <person name="Hugenholtz P."/>
            <person name="Kyrpides N.C."/>
            <person name="Klenk H.P."/>
            <person name="Mavromatis K."/>
        </authorList>
    </citation>
    <scope>NUCLEOTIDE SEQUENCE [LARGE SCALE GENOMIC DNA]</scope>
    <source>
        <strain evidence="4">ATCC 700253 / DSM 10332 / NAL</strain>
    </source>
</reference>
<reference evidence="4" key="1">
    <citation type="submission" date="2011-12" db="EMBL/GenBank/DDBJ databases">
        <title>The complete genome of chromosome of Sulfobacillus acidophilus DSM 10332.</title>
        <authorList>
            <person name="Lucas S."/>
            <person name="Han J."/>
            <person name="Lapidus A."/>
            <person name="Bruce D."/>
            <person name="Goodwin L."/>
            <person name="Pitluck S."/>
            <person name="Peters L."/>
            <person name="Kyrpides N."/>
            <person name="Mavromatis K."/>
            <person name="Ivanova N."/>
            <person name="Mikhailova N."/>
            <person name="Chertkov O."/>
            <person name="Saunders E."/>
            <person name="Detter J.C."/>
            <person name="Tapia R."/>
            <person name="Han C."/>
            <person name="Land M."/>
            <person name="Hauser L."/>
            <person name="Markowitz V."/>
            <person name="Cheng J.-F."/>
            <person name="Hugenholtz P."/>
            <person name="Woyke T."/>
            <person name="Wu D."/>
            <person name="Pukall R."/>
            <person name="Gehrich-Schroeter G."/>
            <person name="Schneider S."/>
            <person name="Klenk H.-P."/>
            <person name="Eisen J.A."/>
        </authorList>
    </citation>
    <scope>NUCLEOTIDE SEQUENCE [LARGE SCALE GENOMIC DNA]</scope>
    <source>
        <strain evidence="4">ATCC 700253 / DSM 10332 / NAL</strain>
    </source>
</reference>
<keyword evidence="4" id="KW-1185">Reference proteome</keyword>
<dbReference type="FunFam" id="3.30.70.270:FF:000001">
    <property type="entry name" value="Diguanylate cyclase domain protein"/>
    <property type="match status" value="1"/>
</dbReference>
<proteinExistence type="predicted"/>
<feature type="domain" description="GGDEF" evidence="2">
    <location>
        <begin position="528"/>
        <end position="660"/>
    </location>
</feature>
<dbReference type="SUPFAM" id="SSF55073">
    <property type="entry name" value="Nucleotide cyclase"/>
    <property type="match status" value="1"/>
</dbReference>
<dbReference type="PANTHER" id="PTHR45138">
    <property type="entry name" value="REGULATORY COMPONENTS OF SENSORY TRANSDUCTION SYSTEM"/>
    <property type="match status" value="1"/>
</dbReference>
<dbReference type="CDD" id="cd01949">
    <property type="entry name" value="GGDEF"/>
    <property type="match status" value="1"/>
</dbReference>
<dbReference type="InterPro" id="IPR029787">
    <property type="entry name" value="Nucleotide_cyclase"/>
</dbReference>